<evidence type="ECO:0000313" key="2">
    <source>
        <dbReference type="EMBL" id="RDV12578.1"/>
    </source>
</evidence>
<reference evidence="3" key="1">
    <citation type="submission" date="2018-08" db="EMBL/GenBank/DDBJ databases">
        <authorList>
            <person name="Liu Z.-W."/>
            <person name="Du Z.-J."/>
        </authorList>
    </citation>
    <scope>NUCLEOTIDE SEQUENCE [LARGE SCALE GENOMIC DNA]</scope>
    <source>
        <strain evidence="3">H4X</strain>
    </source>
</reference>
<keyword evidence="1" id="KW-0812">Transmembrane</keyword>
<name>A0A3D8L5A6_9BACT</name>
<evidence type="ECO:0000256" key="1">
    <source>
        <dbReference type="SAM" id="Phobius"/>
    </source>
</evidence>
<sequence length="166" mass="19238">MNRNRLYWTSFIALVLFILFKVLTYSNLELRTEELYDWYLNLSFFTLCLLVACITISAQDVPGQIDKALGLIVLIAIGFVWLLSAIPFYSEDKVATDNKILFVHREDSNKRIVQQVHYTGIAGGNENYDTVQTRNITANIRWTEKVDVSQINEEEWAPVKEKNSFH</sequence>
<dbReference type="Proteomes" id="UP000256708">
    <property type="component" value="Unassembled WGS sequence"/>
</dbReference>
<dbReference type="EMBL" id="QRGR01000034">
    <property type="protein sequence ID" value="RDV12578.1"/>
    <property type="molecule type" value="Genomic_DNA"/>
</dbReference>
<gene>
    <name evidence="2" type="ORF">DXT99_22705</name>
</gene>
<protein>
    <submittedName>
        <fullName evidence="2">Uncharacterized protein</fullName>
    </submittedName>
</protein>
<evidence type="ECO:0000313" key="3">
    <source>
        <dbReference type="Proteomes" id="UP000256708"/>
    </source>
</evidence>
<dbReference type="AlphaFoldDB" id="A0A3D8L5A6"/>
<feature type="transmembrane region" description="Helical" evidence="1">
    <location>
        <begin position="38"/>
        <end position="56"/>
    </location>
</feature>
<keyword evidence="1" id="KW-1133">Transmembrane helix</keyword>
<proteinExistence type="predicted"/>
<accession>A0A3D8L5A6</accession>
<feature type="transmembrane region" description="Helical" evidence="1">
    <location>
        <begin position="7"/>
        <end position="26"/>
    </location>
</feature>
<dbReference type="RefSeq" id="WP_115567884.1">
    <property type="nucleotide sequence ID" value="NZ_QRGR01000034.1"/>
</dbReference>
<comment type="caution">
    <text evidence="2">The sequence shown here is derived from an EMBL/GenBank/DDBJ whole genome shotgun (WGS) entry which is preliminary data.</text>
</comment>
<feature type="transmembrane region" description="Helical" evidence="1">
    <location>
        <begin position="68"/>
        <end position="89"/>
    </location>
</feature>
<keyword evidence="3" id="KW-1185">Reference proteome</keyword>
<keyword evidence="1" id="KW-0472">Membrane</keyword>
<organism evidence="2 3">
    <name type="scientific">Pontibacter diazotrophicus</name>
    <dbReference type="NCBI Taxonomy" id="1400979"/>
    <lineage>
        <taxon>Bacteria</taxon>
        <taxon>Pseudomonadati</taxon>
        <taxon>Bacteroidota</taxon>
        <taxon>Cytophagia</taxon>
        <taxon>Cytophagales</taxon>
        <taxon>Hymenobacteraceae</taxon>
        <taxon>Pontibacter</taxon>
    </lineage>
</organism>